<gene>
    <name evidence="1" type="ORF">U472_03695</name>
</gene>
<comment type="caution">
    <text evidence="1">The sequence shown here is derived from an EMBL/GenBank/DDBJ whole genome shotgun (WGS) entry which is preliminary data.</text>
</comment>
<protein>
    <submittedName>
        <fullName evidence="1">Uncharacterized protein</fullName>
    </submittedName>
</protein>
<proteinExistence type="predicted"/>
<evidence type="ECO:0000313" key="2">
    <source>
        <dbReference type="Proteomes" id="UP000093514"/>
    </source>
</evidence>
<dbReference type="EMBL" id="LWDV01000007">
    <property type="protein sequence ID" value="OCL27666.1"/>
    <property type="molecule type" value="Genomic_DNA"/>
</dbReference>
<dbReference type="AlphaFoldDB" id="A0A1C0ABC8"/>
<dbReference type="RefSeq" id="WP_068715635.1">
    <property type="nucleotide sequence ID" value="NZ_LWDV01000007.1"/>
</dbReference>
<reference evidence="2" key="1">
    <citation type="submission" date="2016-07" db="EMBL/GenBank/DDBJ databases">
        <authorList>
            <person name="Florea S."/>
            <person name="Webb J.S."/>
            <person name="Jaromczyk J."/>
            <person name="Schardl C.L."/>
        </authorList>
    </citation>
    <scope>NUCLEOTIDE SEQUENCE [LARGE SCALE GENOMIC DNA]</scope>
    <source>
        <strain evidence="2">Z6</strain>
    </source>
</reference>
<evidence type="ECO:0000313" key="1">
    <source>
        <dbReference type="EMBL" id="OCL27666.1"/>
    </source>
</evidence>
<organism evidence="1 2">
    <name type="scientific">Orenia metallireducens</name>
    <dbReference type="NCBI Taxonomy" id="1413210"/>
    <lineage>
        <taxon>Bacteria</taxon>
        <taxon>Bacillati</taxon>
        <taxon>Bacillota</taxon>
        <taxon>Clostridia</taxon>
        <taxon>Halanaerobiales</taxon>
        <taxon>Halobacteroidaceae</taxon>
        <taxon>Orenia</taxon>
    </lineage>
</organism>
<reference evidence="1 2" key="2">
    <citation type="submission" date="2016-08" db="EMBL/GenBank/DDBJ databases">
        <title>Orenia metallireducens sp. nov. strain Z6, a Novel Metal-reducing Firmicute from the Deep Subsurface.</title>
        <authorList>
            <person name="Maxim B.I."/>
            <person name="Kenneth K."/>
            <person name="Flynn T.M."/>
            <person name="Oloughlin E.J."/>
            <person name="Locke R.A."/>
            <person name="Weber J.R."/>
            <person name="Egan S.M."/>
            <person name="Mackie R.I."/>
            <person name="Cann I.K."/>
        </authorList>
    </citation>
    <scope>NUCLEOTIDE SEQUENCE [LARGE SCALE GENOMIC DNA]</scope>
    <source>
        <strain evidence="1 2">Z6</strain>
    </source>
</reference>
<dbReference type="Proteomes" id="UP000093514">
    <property type="component" value="Unassembled WGS sequence"/>
</dbReference>
<accession>A0A1C0ABC8</accession>
<dbReference type="OrthoDB" id="9901037at2"/>
<sequence>MNTFFKKLFKSNVIKSSQVADELNQLIREETDKKLSSLNLINSKESDFDFILNCSYFFSYLLATRNNDINISSTAIENVTHNFATYLIETYIDQYNLEKDKDKYLNRLYKETKDLVNLYENSKEKRKMNSIKQVAENLLTNLEGDNSNKLELLSNLIVHNMTLSQDYLLNISRRYSLSN</sequence>
<keyword evidence="2" id="KW-1185">Reference proteome</keyword>
<name>A0A1C0ABC8_9FIRM</name>